<evidence type="ECO:0000313" key="2">
    <source>
        <dbReference type="EMBL" id="KAF4616441.1"/>
    </source>
</evidence>
<proteinExistence type="predicted"/>
<comment type="caution">
    <text evidence="2">The sequence shown here is derived from an EMBL/GenBank/DDBJ whole genome shotgun (WGS) entry which is preliminary data.</text>
</comment>
<organism evidence="2 3">
    <name type="scientific">Agrocybe pediades</name>
    <dbReference type="NCBI Taxonomy" id="84607"/>
    <lineage>
        <taxon>Eukaryota</taxon>
        <taxon>Fungi</taxon>
        <taxon>Dikarya</taxon>
        <taxon>Basidiomycota</taxon>
        <taxon>Agaricomycotina</taxon>
        <taxon>Agaricomycetes</taxon>
        <taxon>Agaricomycetidae</taxon>
        <taxon>Agaricales</taxon>
        <taxon>Agaricineae</taxon>
        <taxon>Strophariaceae</taxon>
        <taxon>Agrocybe</taxon>
    </lineage>
</organism>
<protein>
    <submittedName>
        <fullName evidence="2">Uncharacterized protein</fullName>
    </submittedName>
</protein>
<dbReference type="EMBL" id="JAACJL010000031">
    <property type="protein sequence ID" value="KAF4616441.1"/>
    <property type="molecule type" value="Genomic_DNA"/>
</dbReference>
<keyword evidence="1" id="KW-0812">Transmembrane</keyword>
<evidence type="ECO:0000256" key="1">
    <source>
        <dbReference type="SAM" id="Phobius"/>
    </source>
</evidence>
<evidence type="ECO:0000313" key="3">
    <source>
        <dbReference type="Proteomes" id="UP000521872"/>
    </source>
</evidence>
<feature type="transmembrane region" description="Helical" evidence="1">
    <location>
        <begin position="167"/>
        <end position="188"/>
    </location>
</feature>
<feature type="transmembrane region" description="Helical" evidence="1">
    <location>
        <begin position="12"/>
        <end position="30"/>
    </location>
</feature>
<reference evidence="2 3" key="1">
    <citation type="submission" date="2019-12" db="EMBL/GenBank/DDBJ databases">
        <authorList>
            <person name="Floudas D."/>
            <person name="Bentzer J."/>
            <person name="Ahren D."/>
            <person name="Johansson T."/>
            <person name="Persson P."/>
            <person name="Tunlid A."/>
        </authorList>
    </citation>
    <scope>NUCLEOTIDE SEQUENCE [LARGE SCALE GENOMIC DNA]</scope>
    <source>
        <strain evidence="2 3">CBS 102.39</strain>
    </source>
</reference>
<accession>A0A8H4QSJ3</accession>
<keyword evidence="1" id="KW-0472">Membrane</keyword>
<feature type="transmembrane region" description="Helical" evidence="1">
    <location>
        <begin position="37"/>
        <end position="58"/>
    </location>
</feature>
<feature type="transmembrane region" description="Helical" evidence="1">
    <location>
        <begin position="91"/>
        <end position="109"/>
    </location>
</feature>
<keyword evidence="1" id="KW-1133">Transmembrane helix</keyword>
<keyword evidence="3" id="KW-1185">Reference proteome</keyword>
<dbReference type="AlphaFoldDB" id="A0A8H4QSJ3"/>
<name>A0A8H4QSJ3_9AGAR</name>
<gene>
    <name evidence="2" type="ORF">D9613_008226</name>
</gene>
<sequence length="220" mass="24258">MCTNFARWDLFTTFASTVLVQAVLQIRVFAIYARSRLILSIMALFYAISIGLAGWIVIIDMSMAKSSVVTLVPGGQLQGCSFPNLSSKSPILWISPLIFETILYILVLYKGWQMFRTTRHLPTHQGSSSGGLLLGILVRDSVIYFFILSLIYFSTVIAWGVKDLNGYIDIMGAFTTTMTGVLGSKMILNLRHAGTAGSSSTELTGPFSQDVIEFARKEEC</sequence>
<feature type="transmembrane region" description="Helical" evidence="1">
    <location>
        <begin position="142"/>
        <end position="161"/>
    </location>
</feature>
<dbReference type="Proteomes" id="UP000521872">
    <property type="component" value="Unassembled WGS sequence"/>
</dbReference>